<reference evidence="9 10" key="1">
    <citation type="submission" date="2018-06" db="EMBL/GenBank/DDBJ databases">
        <title>Extensive metabolic versatility and redundancy in microbially diverse, dynamic hydrothermal sediments.</title>
        <authorList>
            <person name="Dombrowski N."/>
            <person name="Teske A."/>
            <person name="Baker B.J."/>
        </authorList>
    </citation>
    <scope>NUCLEOTIDE SEQUENCE [LARGE SCALE GENOMIC DNA]</scope>
    <source>
        <strain evidence="9">B66_G16</strain>
    </source>
</reference>
<feature type="transmembrane region" description="Helical" evidence="8">
    <location>
        <begin position="122"/>
        <end position="148"/>
    </location>
</feature>
<protein>
    <recommendedName>
        <fullName evidence="11">Exosortase/archaeosortase family protein</fullName>
    </recommendedName>
</protein>
<dbReference type="Proteomes" id="UP000278475">
    <property type="component" value="Unassembled WGS sequence"/>
</dbReference>
<proteinExistence type="predicted"/>
<keyword evidence="5" id="KW-0378">Hydrolase</keyword>
<organism evidence="9 10">
    <name type="scientific">Thermoproteota archaeon</name>
    <dbReference type="NCBI Taxonomy" id="2056631"/>
    <lineage>
        <taxon>Archaea</taxon>
        <taxon>Thermoproteota</taxon>
    </lineage>
</organism>
<dbReference type="InterPro" id="IPR019127">
    <property type="entry name" value="Exosortase"/>
</dbReference>
<keyword evidence="2" id="KW-1003">Cell membrane</keyword>
<dbReference type="InterPro" id="IPR026392">
    <property type="entry name" value="Exo/Archaeosortase_dom"/>
</dbReference>
<feature type="transmembrane region" description="Helical" evidence="8">
    <location>
        <begin position="47"/>
        <end position="69"/>
    </location>
</feature>
<keyword evidence="7 8" id="KW-0472">Membrane</keyword>
<keyword evidence="4 8" id="KW-0812">Transmembrane</keyword>
<evidence type="ECO:0000256" key="8">
    <source>
        <dbReference type="SAM" id="Phobius"/>
    </source>
</evidence>
<evidence type="ECO:0000256" key="4">
    <source>
        <dbReference type="ARBA" id="ARBA00022692"/>
    </source>
</evidence>
<comment type="subcellular location">
    <subcellularLocation>
        <location evidence="1">Cell membrane</location>
        <topology evidence="1">Multi-pass membrane protein</topology>
    </subcellularLocation>
</comment>
<sequence>MLMSAVKKRKKRNKKCAFRSRLLNTLRFLLFFNVLSLPLYFFSRLDFPLYGLQHSVASLTTFLLGVAGFDVHAQNNLISVHTPSGMFAGFIDRECTGAKMMLGFLALCFATQEATRKKLKSLLFLPLIYFANVLRVFSVFLLVCFFGAESFEFVHNVIFNTLAVLVIIAMWIGWMKFVK</sequence>
<gene>
    <name evidence="9" type="ORF">DRJ31_08420</name>
</gene>
<dbReference type="GO" id="GO:0005886">
    <property type="term" value="C:plasma membrane"/>
    <property type="evidence" value="ECO:0007669"/>
    <property type="project" value="UniProtKB-SubCell"/>
</dbReference>
<evidence type="ECO:0000256" key="2">
    <source>
        <dbReference type="ARBA" id="ARBA00022475"/>
    </source>
</evidence>
<evidence type="ECO:0000256" key="1">
    <source>
        <dbReference type="ARBA" id="ARBA00004651"/>
    </source>
</evidence>
<evidence type="ECO:0000256" key="7">
    <source>
        <dbReference type="ARBA" id="ARBA00023136"/>
    </source>
</evidence>
<keyword evidence="3" id="KW-0645">Protease</keyword>
<comment type="caution">
    <text evidence="9">The sequence shown here is derived from an EMBL/GenBank/DDBJ whole genome shotgun (WGS) entry which is preliminary data.</text>
</comment>
<keyword evidence="6 8" id="KW-1133">Transmembrane helix</keyword>
<dbReference type="NCBIfam" id="TIGR04178">
    <property type="entry name" value="exo_archaeo"/>
    <property type="match status" value="1"/>
</dbReference>
<accession>A0A497EN09</accession>
<feature type="transmembrane region" description="Helical" evidence="8">
    <location>
        <begin position="21"/>
        <end position="41"/>
    </location>
</feature>
<evidence type="ECO:0000256" key="5">
    <source>
        <dbReference type="ARBA" id="ARBA00022801"/>
    </source>
</evidence>
<dbReference type="Pfam" id="PF09721">
    <property type="entry name" value="Exosortase_EpsH"/>
    <property type="match status" value="1"/>
</dbReference>
<dbReference type="GO" id="GO:0008233">
    <property type="term" value="F:peptidase activity"/>
    <property type="evidence" value="ECO:0007669"/>
    <property type="project" value="UniProtKB-KW"/>
</dbReference>
<evidence type="ECO:0000313" key="9">
    <source>
        <dbReference type="EMBL" id="RLE47741.1"/>
    </source>
</evidence>
<dbReference type="GO" id="GO:0006508">
    <property type="term" value="P:proteolysis"/>
    <property type="evidence" value="ECO:0007669"/>
    <property type="project" value="UniProtKB-KW"/>
</dbReference>
<dbReference type="AlphaFoldDB" id="A0A497EN09"/>
<evidence type="ECO:0008006" key="11">
    <source>
        <dbReference type="Google" id="ProtNLM"/>
    </source>
</evidence>
<feature type="transmembrane region" description="Helical" evidence="8">
    <location>
        <begin position="154"/>
        <end position="174"/>
    </location>
</feature>
<evidence type="ECO:0000313" key="10">
    <source>
        <dbReference type="Proteomes" id="UP000278475"/>
    </source>
</evidence>
<dbReference type="EMBL" id="QMQV01000109">
    <property type="protein sequence ID" value="RLE47741.1"/>
    <property type="molecule type" value="Genomic_DNA"/>
</dbReference>
<evidence type="ECO:0000256" key="3">
    <source>
        <dbReference type="ARBA" id="ARBA00022670"/>
    </source>
</evidence>
<evidence type="ECO:0000256" key="6">
    <source>
        <dbReference type="ARBA" id="ARBA00022989"/>
    </source>
</evidence>
<name>A0A497EN09_9CREN</name>